<dbReference type="GO" id="GO:0000045">
    <property type="term" value="P:autophagosome assembly"/>
    <property type="evidence" value="ECO:0007669"/>
    <property type="project" value="TreeGrafter"/>
</dbReference>
<dbReference type="GO" id="GO:0000407">
    <property type="term" value="C:phagophore assembly site"/>
    <property type="evidence" value="ECO:0007669"/>
    <property type="project" value="TreeGrafter"/>
</dbReference>
<feature type="region of interest" description="Disordered" evidence="2">
    <location>
        <begin position="1"/>
        <end position="61"/>
    </location>
</feature>
<evidence type="ECO:0000313" key="5">
    <source>
        <dbReference type="EMBL" id="CEM43726.1"/>
    </source>
</evidence>
<dbReference type="InterPro" id="IPR041691">
    <property type="entry name" value="Atg6/beclin_CC"/>
</dbReference>
<evidence type="ECO:0000256" key="1">
    <source>
        <dbReference type="ARBA" id="ARBA00005965"/>
    </source>
</evidence>
<evidence type="ECO:0000259" key="3">
    <source>
        <dbReference type="Pfam" id="PF04111"/>
    </source>
</evidence>
<reference evidence="5" key="1">
    <citation type="submission" date="2014-11" db="EMBL/GenBank/DDBJ databases">
        <authorList>
            <person name="Otto D Thomas"/>
            <person name="Naeem Raeece"/>
        </authorList>
    </citation>
    <scope>NUCLEOTIDE SEQUENCE</scope>
</reference>
<feature type="compositionally biased region" description="Gly residues" evidence="2">
    <location>
        <begin position="103"/>
        <end position="113"/>
    </location>
</feature>
<dbReference type="InterPro" id="IPR038274">
    <property type="entry name" value="Atg6/Beclin_C_sf"/>
</dbReference>
<dbReference type="GO" id="GO:0034271">
    <property type="term" value="C:phosphatidylinositol 3-kinase complex, class III, type I"/>
    <property type="evidence" value="ECO:0007669"/>
    <property type="project" value="TreeGrafter"/>
</dbReference>
<proteinExistence type="inferred from homology"/>
<dbReference type="PANTHER" id="PTHR12768">
    <property type="entry name" value="BECLIN 1"/>
    <property type="match status" value="1"/>
</dbReference>
<dbReference type="GO" id="GO:0045324">
    <property type="term" value="P:late endosome to vacuole transport"/>
    <property type="evidence" value="ECO:0007669"/>
    <property type="project" value="TreeGrafter"/>
</dbReference>
<dbReference type="GO" id="GO:0043548">
    <property type="term" value="F:phosphatidylinositol 3-kinase binding"/>
    <property type="evidence" value="ECO:0007669"/>
    <property type="project" value="TreeGrafter"/>
</dbReference>
<protein>
    <recommendedName>
        <fullName evidence="6">Atg6 BARA domain-containing protein</fullName>
    </recommendedName>
</protein>
<dbReference type="VEuPathDB" id="CryptoDB:Cvel_6919"/>
<feature type="region of interest" description="Disordered" evidence="2">
    <location>
        <begin position="203"/>
        <end position="241"/>
    </location>
</feature>
<dbReference type="GO" id="GO:0006995">
    <property type="term" value="P:cellular response to nitrogen starvation"/>
    <property type="evidence" value="ECO:0007669"/>
    <property type="project" value="TreeGrafter"/>
</dbReference>
<dbReference type="InterPro" id="IPR040455">
    <property type="entry name" value="Atg6_BARA"/>
</dbReference>
<dbReference type="GO" id="GO:0000423">
    <property type="term" value="P:mitophagy"/>
    <property type="evidence" value="ECO:0007669"/>
    <property type="project" value="TreeGrafter"/>
</dbReference>
<dbReference type="Pfam" id="PF04111">
    <property type="entry name" value="APG6"/>
    <property type="match status" value="1"/>
</dbReference>
<feature type="compositionally biased region" description="Polar residues" evidence="2">
    <location>
        <begin position="50"/>
        <end position="61"/>
    </location>
</feature>
<feature type="compositionally biased region" description="Low complexity" evidence="2">
    <location>
        <begin position="9"/>
        <end position="18"/>
    </location>
</feature>
<accession>A0A0G4HHU2</accession>
<dbReference type="PANTHER" id="PTHR12768:SF4">
    <property type="entry name" value="BECLIN-1"/>
    <property type="match status" value="1"/>
</dbReference>
<feature type="compositionally biased region" description="Low complexity" evidence="2">
    <location>
        <begin position="32"/>
        <end position="49"/>
    </location>
</feature>
<feature type="region of interest" description="Disordered" evidence="2">
    <location>
        <begin position="246"/>
        <end position="265"/>
    </location>
</feature>
<organism evidence="5">
    <name type="scientific">Chromera velia CCMP2878</name>
    <dbReference type="NCBI Taxonomy" id="1169474"/>
    <lineage>
        <taxon>Eukaryota</taxon>
        <taxon>Sar</taxon>
        <taxon>Alveolata</taxon>
        <taxon>Colpodellida</taxon>
        <taxon>Chromeraceae</taxon>
        <taxon>Chromera</taxon>
    </lineage>
</organism>
<feature type="domain" description="Atg6/beclin coiled-coil" evidence="4">
    <location>
        <begin position="168"/>
        <end position="314"/>
    </location>
</feature>
<dbReference type="GO" id="GO:0030674">
    <property type="term" value="F:protein-macromolecule adaptor activity"/>
    <property type="evidence" value="ECO:0007669"/>
    <property type="project" value="TreeGrafter"/>
</dbReference>
<gene>
    <name evidence="5" type="ORF">Cvel_6919</name>
</gene>
<dbReference type="EMBL" id="CDMZ01002747">
    <property type="protein sequence ID" value="CEM43726.1"/>
    <property type="molecule type" value="Genomic_DNA"/>
</dbReference>
<comment type="similarity">
    <text evidence="1">Belongs to the beclin family.</text>
</comment>
<name>A0A0G4HHU2_9ALVE</name>
<dbReference type="AlphaFoldDB" id="A0A0G4HHU2"/>
<sequence length="498" mass="54216">MSGKGLQGASGALSSSSANPTGGRGAPGGSGKQPTTPGPSTGSSSYPSGAAQQHTNTGTGGSQQASVGIVYYCNNCSLPLNIVDNSDPAQDPERSFASSLAGGRSGSVSGGGFLVPDEESQQPLWTVAAHSCIVGGRDGMGSQGEERGVGRIARLLEIASGAGPATFPLCVECVNGVSEDLDRQIAEAEDAKETFRKVLKELEEEEEREEHGEGASSSSPSARGRREEADEEDERELKKLREEEEKLKKEIREAEESLEESMSESRKAERLVEEVEKLERSLWRQWSQHLLALQSHEREKAAVNAAIEWTAGQLSKLKNLHVISDCFHIWHDGQFGTINGFRLGRPVQFTVPWAEVNAAWGQVCLLLDVICRRHRVELEHFRLIPRGSCSLIYRKSDRAEVELYGSEGGIARLLWGRRFDQAMVSFLAAFAEVSEKLLGPQGMERLPYGVEGDKIGGFSIRLQFNNEERWTKACKFLLIDLKCLVAALETANAAAKED</sequence>
<dbReference type="InterPro" id="IPR007243">
    <property type="entry name" value="Atg6/Beclin"/>
</dbReference>
<evidence type="ECO:0008006" key="6">
    <source>
        <dbReference type="Google" id="ProtNLM"/>
    </source>
</evidence>
<dbReference type="Gene3D" id="1.10.418.40">
    <property type="entry name" value="Autophagy protein 6/Beclin 1"/>
    <property type="match status" value="1"/>
</dbReference>
<evidence type="ECO:0000256" key="2">
    <source>
        <dbReference type="SAM" id="MobiDB-lite"/>
    </source>
</evidence>
<feature type="region of interest" description="Disordered" evidence="2">
    <location>
        <begin position="84"/>
        <end position="117"/>
    </location>
</feature>
<dbReference type="GO" id="GO:0034272">
    <property type="term" value="C:phosphatidylinositol 3-kinase complex, class III, type II"/>
    <property type="evidence" value="ECO:0007669"/>
    <property type="project" value="TreeGrafter"/>
</dbReference>
<evidence type="ECO:0000259" key="4">
    <source>
        <dbReference type="Pfam" id="PF17675"/>
    </source>
</evidence>
<feature type="compositionally biased region" description="Basic and acidic residues" evidence="2">
    <location>
        <begin position="246"/>
        <end position="255"/>
    </location>
</feature>
<feature type="compositionally biased region" description="Gly residues" evidence="2">
    <location>
        <begin position="22"/>
        <end position="31"/>
    </location>
</feature>
<feature type="domain" description="Atg6 BARA" evidence="3">
    <location>
        <begin position="317"/>
        <end position="488"/>
    </location>
</feature>
<dbReference type="Pfam" id="PF17675">
    <property type="entry name" value="APG6_N"/>
    <property type="match status" value="1"/>
</dbReference>